<dbReference type="PANTHER" id="PTHR43031:SF16">
    <property type="entry name" value="OXIDOREDUCTASE"/>
    <property type="match status" value="1"/>
</dbReference>
<dbReference type="Gene3D" id="3.40.250.10">
    <property type="entry name" value="Rhodanese-like domain"/>
    <property type="match status" value="1"/>
</dbReference>
<accession>A0A6J7D6E4</accession>
<dbReference type="EMBL" id="CAFBLM010000016">
    <property type="protein sequence ID" value="CAB4866066.1"/>
    <property type="molecule type" value="Genomic_DNA"/>
</dbReference>
<dbReference type="SMART" id="SM00450">
    <property type="entry name" value="RHOD"/>
    <property type="match status" value="1"/>
</dbReference>
<evidence type="ECO:0000313" key="2">
    <source>
        <dbReference type="EMBL" id="CAB4866066.1"/>
    </source>
</evidence>
<proteinExistence type="predicted"/>
<evidence type="ECO:0000259" key="1">
    <source>
        <dbReference type="PROSITE" id="PS50206"/>
    </source>
</evidence>
<dbReference type="InterPro" id="IPR036873">
    <property type="entry name" value="Rhodanese-like_dom_sf"/>
</dbReference>
<protein>
    <submittedName>
        <fullName evidence="2">Unannotated protein</fullName>
    </submittedName>
</protein>
<dbReference type="PANTHER" id="PTHR43031">
    <property type="entry name" value="FAD-DEPENDENT OXIDOREDUCTASE"/>
    <property type="match status" value="1"/>
</dbReference>
<dbReference type="InterPro" id="IPR050229">
    <property type="entry name" value="GlpE_sulfurtransferase"/>
</dbReference>
<gene>
    <name evidence="2" type="ORF">UFOPK3401_00531</name>
</gene>
<dbReference type="AlphaFoldDB" id="A0A6J7D6E4"/>
<feature type="domain" description="Rhodanese" evidence="1">
    <location>
        <begin position="16"/>
        <end position="103"/>
    </location>
</feature>
<reference evidence="2" key="1">
    <citation type="submission" date="2020-05" db="EMBL/GenBank/DDBJ databases">
        <authorList>
            <person name="Chiriac C."/>
            <person name="Salcher M."/>
            <person name="Ghai R."/>
            <person name="Kavagutti S V."/>
        </authorList>
    </citation>
    <scope>NUCLEOTIDE SEQUENCE</scope>
</reference>
<organism evidence="2">
    <name type="scientific">freshwater metagenome</name>
    <dbReference type="NCBI Taxonomy" id="449393"/>
    <lineage>
        <taxon>unclassified sequences</taxon>
        <taxon>metagenomes</taxon>
        <taxon>ecological metagenomes</taxon>
    </lineage>
</organism>
<dbReference type="SUPFAM" id="SSF52821">
    <property type="entry name" value="Rhodanese/Cell cycle control phosphatase"/>
    <property type="match status" value="1"/>
</dbReference>
<dbReference type="PROSITE" id="PS50206">
    <property type="entry name" value="RHODANESE_3"/>
    <property type="match status" value="1"/>
</dbReference>
<dbReference type="CDD" id="cd00158">
    <property type="entry name" value="RHOD"/>
    <property type="match status" value="1"/>
</dbReference>
<sequence>MMFGGPKVPTLSLSELSQDAFVVDVREDDEWQAGHSPTAVHAAMSLQGEILNRLPADGQIVVICKSGGRSAQVTQWLVDQGRDAVNLDGGMMGWEAAGRPVVTDSGEPGFVL</sequence>
<name>A0A6J7D6E4_9ZZZZ</name>
<dbReference type="Pfam" id="PF00581">
    <property type="entry name" value="Rhodanese"/>
    <property type="match status" value="1"/>
</dbReference>
<dbReference type="InterPro" id="IPR001763">
    <property type="entry name" value="Rhodanese-like_dom"/>
</dbReference>